<sequence length="101" mass="11668">MSEERGTFLFWFLAGLVAGGGLVFFFSTKEGKRILARLNLEGQEIEKIKKFLKNIAEEEQTEITTSNGETVEEKQDVGEIRKLEERGRLFGHRFFKKKKTP</sequence>
<proteinExistence type="predicted"/>
<keyword evidence="1" id="KW-0812">Transmembrane</keyword>
<dbReference type="AlphaFoldDB" id="A0A1F5G376"/>
<name>A0A1F5G376_9BACT</name>
<evidence type="ECO:0000256" key="1">
    <source>
        <dbReference type="SAM" id="Phobius"/>
    </source>
</evidence>
<keyword evidence="1" id="KW-1133">Transmembrane helix</keyword>
<protein>
    <submittedName>
        <fullName evidence="2">Uncharacterized protein</fullName>
    </submittedName>
</protein>
<reference evidence="2 3" key="1">
    <citation type="journal article" date="2016" name="Nat. Commun.">
        <title>Thousands of microbial genomes shed light on interconnected biogeochemical processes in an aquifer system.</title>
        <authorList>
            <person name="Anantharaman K."/>
            <person name="Brown C.T."/>
            <person name="Hug L.A."/>
            <person name="Sharon I."/>
            <person name="Castelle C.J."/>
            <person name="Probst A.J."/>
            <person name="Thomas B.C."/>
            <person name="Singh A."/>
            <person name="Wilkins M.J."/>
            <person name="Karaoz U."/>
            <person name="Brodie E.L."/>
            <person name="Williams K.H."/>
            <person name="Hubbard S.S."/>
            <person name="Banfield J.F."/>
        </authorList>
    </citation>
    <scope>NUCLEOTIDE SEQUENCE [LARGE SCALE GENOMIC DNA]</scope>
</reference>
<gene>
    <name evidence="2" type="ORF">A2Z23_00325</name>
</gene>
<keyword evidence="1" id="KW-0472">Membrane</keyword>
<evidence type="ECO:0000313" key="3">
    <source>
        <dbReference type="Proteomes" id="UP000176628"/>
    </source>
</evidence>
<dbReference type="Proteomes" id="UP000176628">
    <property type="component" value="Unassembled WGS sequence"/>
</dbReference>
<accession>A0A1F5G376</accession>
<evidence type="ECO:0000313" key="2">
    <source>
        <dbReference type="EMBL" id="OGD86342.1"/>
    </source>
</evidence>
<comment type="caution">
    <text evidence="2">The sequence shown here is derived from an EMBL/GenBank/DDBJ whole genome shotgun (WGS) entry which is preliminary data.</text>
</comment>
<dbReference type="EMBL" id="MFAV01000020">
    <property type="protein sequence ID" value="OGD86342.1"/>
    <property type="molecule type" value="Genomic_DNA"/>
</dbReference>
<organism evidence="2 3">
    <name type="scientific">Candidatus Curtissbacteria bacterium RBG_16_39_7</name>
    <dbReference type="NCBI Taxonomy" id="1797707"/>
    <lineage>
        <taxon>Bacteria</taxon>
        <taxon>Candidatus Curtissiibacteriota</taxon>
    </lineage>
</organism>
<feature type="transmembrane region" description="Helical" evidence="1">
    <location>
        <begin position="6"/>
        <end position="27"/>
    </location>
</feature>